<name>A0A0A9GYP2_ARUDO</name>
<accession>A0A0A9GYP2</accession>
<protein>
    <submittedName>
        <fullName evidence="1">GSVIVT00005628001, HT7</fullName>
    </submittedName>
</protein>
<proteinExistence type="predicted"/>
<reference evidence="1" key="2">
    <citation type="journal article" date="2015" name="Data Brief">
        <title>Shoot transcriptome of the giant reed, Arundo donax.</title>
        <authorList>
            <person name="Barrero R.A."/>
            <person name="Guerrero F.D."/>
            <person name="Moolhuijzen P."/>
            <person name="Goolsby J.A."/>
            <person name="Tidwell J."/>
            <person name="Bellgard S.E."/>
            <person name="Bellgard M.I."/>
        </authorList>
    </citation>
    <scope>NUCLEOTIDE SEQUENCE</scope>
    <source>
        <tissue evidence="1">Shoot tissue taken approximately 20 cm above the soil surface</tissue>
    </source>
</reference>
<dbReference type="AlphaFoldDB" id="A0A0A9GYP2"/>
<organism evidence="1">
    <name type="scientific">Arundo donax</name>
    <name type="common">Giant reed</name>
    <name type="synonym">Donax arundinaceus</name>
    <dbReference type="NCBI Taxonomy" id="35708"/>
    <lineage>
        <taxon>Eukaryota</taxon>
        <taxon>Viridiplantae</taxon>
        <taxon>Streptophyta</taxon>
        <taxon>Embryophyta</taxon>
        <taxon>Tracheophyta</taxon>
        <taxon>Spermatophyta</taxon>
        <taxon>Magnoliopsida</taxon>
        <taxon>Liliopsida</taxon>
        <taxon>Poales</taxon>
        <taxon>Poaceae</taxon>
        <taxon>PACMAD clade</taxon>
        <taxon>Arundinoideae</taxon>
        <taxon>Arundineae</taxon>
        <taxon>Arundo</taxon>
    </lineage>
</organism>
<sequence>MPMPSMMRPRMSMARFTAAALSVAPMRKLMPPHTMLARRP</sequence>
<dbReference type="EMBL" id="GBRH01170180">
    <property type="protein sequence ID" value="JAE27716.1"/>
    <property type="molecule type" value="Transcribed_RNA"/>
</dbReference>
<reference evidence="1" key="1">
    <citation type="submission" date="2014-09" db="EMBL/GenBank/DDBJ databases">
        <authorList>
            <person name="Magalhaes I.L.F."/>
            <person name="Oliveira U."/>
            <person name="Santos F.R."/>
            <person name="Vidigal T.H.D.A."/>
            <person name="Brescovit A.D."/>
            <person name="Santos A.J."/>
        </authorList>
    </citation>
    <scope>NUCLEOTIDE SEQUENCE</scope>
    <source>
        <tissue evidence="1">Shoot tissue taken approximately 20 cm above the soil surface</tissue>
    </source>
</reference>
<evidence type="ECO:0000313" key="1">
    <source>
        <dbReference type="EMBL" id="JAE27716.1"/>
    </source>
</evidence>